<dbReference type="EMBL" id="KN822955">
    <property type="protein sequence ID" value="KIO32323.1"/>
    <property type="molecule type" value="Genomic_DNA"/>
</dbReference>
<reference evidence="2 3" key="1">
    <citation type="submission" date="2014-04" db="EMBL/GenBank/DDBJ databases">
        <authorList>
            <consortium name="DOE Joint Genome Institute"/>
            <person name="Kuo A."/>
            <person name="Girlanda M."/>
            <person name="Perotto S."/>
            <person name="Kohler A."/>
            <person name="Nagy L.G."/>
            <person name="Floudas D."/>
            <person name="Copeland A."/>
            <person name="Barry K.W."/>
            <person name="Cichocki N."/>
            <person name="Veneault-Fourrey C."/>
            <person name="LaButti K."/>
            <person name="Lindquist E.A."/>
            <person name="Lipzen A."/>
            <person name="Lundell T."/>
            <person name="Morin E."/>
            <person name="Murat C."/>
            <person name="Sun H."/>
            <person name="Tunlid A."/>
            <person name="Henrissat B."/>
            <person name="Grigoriev I.V."/>
            <person name="Hibbett D.S."/>
            <person name="Martin F."/>
            <person name="Nordberg H.P."/>
            <person name="Cantor M.N."/>
            <person name="Hua S.X."/>
        </authorList>
    </citation>
    <scope>NUCLEOTIDE SEQUENCE [LARGE SCALE GENOMIC DNA]</scope>
    <source>
        <strain evidence="2 3">MUT 4182</strain>
    </source>
</reference>
<dbReference type="AlphaFoldDB" id="A0A0C3LEI9"/>
<accession>A0A0C3LEI9</accession>
<dbReference type="HOGENOM" id="CLU_2160267_0_0_1"/>
<keyword evidence="3" id="KW-1185">Reference proteome</keyword>
<feature type="transmembrane region" description="Helical" evidence="1">
    <location>
        <begin position="6"/>
        <end position="30"/>
    </location>
</feature>
<evidence type="ECO:0000256" key="1">
    <source>
        <dbReference type="SAM" id="Phobius"/>
    </source>
</evidence>
<keyword evidence="1" id="KW-0812">Transmembrane</keyword>
<gene>
    <name evidence="2" type="ORF">M407DRAFT_18639</name>
</gene>
<organism evidence="2 3">
    <name type="scientific">Tulasnella calospora MUT 4182</name>
    <dbReference type="NCBI Taxonomy" id="1051891"/>
    <lineage>
        <taxon>Eukaryota</taxon>
        <taxon>Fungi</taxon>
        <taxon>Dikarya</taxon>
        <taxon>Basidiomycota</taxon>
        <taxon>Agaricomycotina</taxon>
        <taxon>Agaricomycetes</taxon>
        <taxon>Cantharellales</taxon>
        <taxon>Tulasnellaceae</taxon>
        <taxon>Tulasnella</taxon>
    </lineage>
</organism>
<dbReference type="OrthoDB" id="3312605at2759"/>
<name>A0A0C3LEI9_9AGAM</name>
<protein>
    <submittedName>
        <fullName evidence="2">Uncharacterized protein</fullName>
    </submittedName>
</protein>
<keyword evidence="1" id="KW-1133">Transmembrane helix</keyword>
<proteinExistence type="predicted"/>
<evidence type="ECO:0000313" key="3">
    <source>
        <dbReference type="Proteomes" id="UP000054248"/>
    </source>
</evidence>
<keyword evidence="1" id="KW-0472">Membrane</keyword>
<evidence type="ECO:0000313" key="2">
    <source>
        <dbReference type="EMBL" id="KIO32323.1"/>
    </source>
</evidence>
<sequence>MPSELLVSVVAVIVFAVLCTLIIVALKVMLPSRPGPPLPMEDTFNPLTLTQYRSLIQSAVDWLDSRGLPLSRQTRVILDRLLPRSNAPVLDFENPTPAPPVALQRPTPCHH</sequence>
<reference evidence="3" key="2">
    <citation type="submission" date="2015-01" db="EMBL/GenBank/DDBJ databases">
        <title>Evolutionary Origins and Diversification of the Mycorrhizal Mutualists.</title>
        <authorList>
            <consortium name="DOE Joint Genome Institute"/>
            <consortium name="Mycorrhizal Genomics Consortium"/>
            <person name="Kohler A."/>
            <person name="Kuo A."/>
            <person name="Nagy L.G."/>
            <person name="Floudas D."/>
            <person name="Copeland A."/>
            <person name="Barry K.W."/>
            <person name="Cichocki N."/>
            <person name="Veneault-Fourrey C."/>
            <person name="LaButti K."/>
            <person name="Lindquist E.A."/>
            <person name="Lipzen A."/>
            <person name="Lundell T."/>
            <person name="Morin E."/>
            <person name="Murat C."/>
            <person name="Riley R."/>
            <person name="Ohm R."/>
            <person name="Sun H."/>
            <person name="Tunlid A."/>
            <person name="Henrissat B."/>
            <person name="Grigoriev I.V."/>
            <person name="Hibbett D.S."/>
            <person name="Martin F."/>
        </authorList>
    </citation>
    <scope>NUCLEOTIDE SEQUENCE [LARGE SCALE GENOMIC DNA]</scope>
    <source>
        <strain evidence="3">MUT 4182</strain>
    </source>
</reference>
<dbReference type="Proteomes" id="UP000054248">
    <property type="component" value="Unassembled WGS sequence"/>
</dbReference>